<dbReference type="AlphaFoldDB" id="A0A0A8YAE3"/>
<protein>
    <submittedName>
        <fullName evidence="1">Uncharacterized protein</fullName>
    </submittedName>
</protein>
<name>A0A0A8YAE3_ARUDO</name>
<sequence>MPRSAFSTNWFLSSPTLTASPWQRLPSSSAATAPHALSTLASVKCVGARPS</sequence>
<reference evidence="1" key="1">
    <citation type="submission" date="2014-09" db="EMBL/GenBank/DDBJ databases">
        <authorList>
            <person name="Magalhaes I.L.F."/>
            <person name="Oliveira U."/>
            <person name="Santos F.R."/>
            <person name="Vidigal T.H.D.A."/>
            <person name="Brescovit A.D."/>
            <person name="Santos A.J."/>
        </authorList>
    </citation>
    <scope>NUCLEOTIDE SEQUENCE</scope>
    <source>
        <tissue evidence="1">Shoot tissue taken approximately 20 cm above the soil surface</tissue>
    </source>
</reference>
<dbReference type="EMBL" id="GBRH01277533">
    <property type="protein sequence ID" value="JAD20362.1"/>
    <property type="molecule type" value="Transcribed_RNA"/>
</dbReference>
<reference evidence="1" key="2">
    <citation type="journal article" date="2015" name="Data Brief">
        <title>Shoot transcriptome of the giant reed, Arundo donax.</title>
        <authorList>
            <person name="Barrero R.A."/>
            <person name="Guerrero F.D."/>
            <person name="Moolhuijzen P."/>
            <person name="Goolsby J.A."/>
            <person name="Tidwell J."/>
            <person name="Bellgard S.E."/>
            <person name="Bellgard M.I."/>
        </authorList>
    </citation>
    <scope>NUCLEOTIDE SEQUENCE</scope>
    <source>
        <tissue evidence="1">Shoot tissue taken approximately 20 cm above the soil surface</tissue>
    </source>
</reference>
<evidence type="ECO:0000313" key="1">
    <source>
        <dbReference type="EMBL" id="JAD20362.1"/>
    </source>
</evidence>
<proteinExistence type="predicted"/>
<accession>A0A0A8YAE3</accession>
<organism evidence="1">
    <name type="scientific">Arundo donax</name>
    <name type="common">Giant reed</name>
    <name type="synonym">Donax arundinaceus</name>
    <dbReference type="NCBI Taxonomy" id="35708"/>
    <lineage>
        <taxon>Eukaryota</taxon>
        <taxon>Viridiplantae</taxon>
        <taxon>Streptophyta</taxon>
        <taxon>Embryophyta</taxon>
        <taxon>Tracheophyta</taxon>
        <taxon>Spermatophyta</taxon>
        <taxon>Magnoliopsida</taxon>
        <taxon>Liliopsida</taxon>
        <taxon>Poales</taxon>
        <taxon>Poaceae</taxon>
        <taxon>PACMAD clade</taxon>
        <taxon>Arundinoideae</taxon>
        <taxon>Arundineae</taxon>
        <taxon>Arundo</taxon>
    </lineage>
</organism>